<organism evidence="1 3">
    <name type="scientific">Bacteroides finegoldii</name>
    <dbReference type="NCBI Taxonomy" id="338188"/>
    <lineage>
        <taxon>Bacteria</taxon>
        <taxon>Pseudomonadati</taxon>
        <taxon>Bacteroidota</taxon>
        <taxon>Bacteroidia</taxon>
        <taxon>Bacteroidales</taxon>
        <taxon>Bacteroidaceae</taxon>
        <taxon>Bacteroides</taxon>
    </lineage>
</organism>
<dbReference type="Proteomes" id="UP000440198">
    <property type="component" value="Unassembled WGS sequence"/>
</dbReference>
<proteinExistence type="predicted"/>
<evidence type="ECO:0000313" key="3">
    <source>
        <dbReference type="Proteomes" id="UP000421791"/>
    </source>
</evidence>
<accession>A0A7J4YNL6</accession>
<evidence type="ECO:0000313" key="4">
    <source>
        <dbReference type="Proteomes" id="UP000440198"/>
    </source>
</evidence>
<reference evidence="3 4" key="1">
    <citation type="journal article" date="2019" name="Nat. Med.">
        <title>A library of human gut bacterial isolates paired with longitudinal multiomics data enables mechanistic microbiome research.</title>
        <authorList>
            <person name="Poyet M."/>
            <person name="Groussin M."/>
            <person name="Gibbons S.M."/>
            <person name="Avila-Pacheco J."/>
            <person name="Jiang X."/>
            <person name="Kearney S.M."/>
            <person name="Perrotta A.R."/>
            <person name="Berdy B."/>
            <person name="Zhao S."/>
            <person name="Lieberman T.D."/>
            <person name="Swanson P.K."/>
            <person name="Smith M."/>
            <person name="Roesemann S."/>
            <person name="Alexander J.E."/>
            <person name="Rich S.A."/>
            <person name="Livny J."/>
            <person name="Vlamakis H."/>
            <person name="Clish C."/>
            <person name="Bullock K."/>
            <person name="Deik A."/>
            <person name="Scott J."/>
            <person name="Pierce K.A."/>
            <person name="Xavier R.J."/>
            <person name="Alm E.J."/>
        </authorList>
    </citation>
    <scope>NUCLEOTIDE SEQUENCE [LARGE SCALE GENOMIC DNA]</scope>
    <source>
        <strain evidence="2 4">BIOML-A2</strain>
        <strain evidence="1 3">BIOML-A6</strain>
    </source>
</reference>
<dbReference type="Proteomes" id="UP000421791">
    <property type="component" value="Unassembled WGS sequence"/>
</dbReference>
<protein>
    <submittedName>
        <fullName evidence="1">Uncharacterized protein</fullName>
    </submittedName>
</protein>
<evidence type="ECO:0000313" key="2">
    <source>
        <dbReference type="EMBL" id="KAA5257918.1"/>
    </source>
</evidence>
<dbReference type="EMBL" id="VWAK01000016">
    <property type="protein sequence ID" value="KAA5230078.1"/>
    <property type="molecule type" value="Genomic_DNA"/>
</dbReference>
<gene>
    <name evidence="2" type="ORF">F2Z09_10040</name>
    <name evidence="1" type="ORF">F2Z22_11375</name>
</gene>
<sequence length="105" mass="12363">MYLKVIWIKKHNDMDQIKNILISRGYTEKQALAVIPELLKMDDSLQQGLQCWLGNEEEMDYTVEGFKLSELKQKFDMTYPAALLTIDWLIKEPERAMRSINRGIK</sequence>
<dbReference type="EMBL" id="VWAG01000014">
    <property type="protein sequence ID" value="KAA5257918.1"/>
    <property type="molecule type" value="Genomic_DNA"/>
</dbReference>
<dbReference type="AlphaFoldDB" id="A0A7J4YNL6"/>
<name>A0A7J4YNL6_9BACE</name>
<evidence type="ECO:0000313" key="1">
    <source>
        <dbReference type="EMBL" id="KAA5230078.1"/>
    </source>
</evidence>
<comment type="caution">
    <text evidence="1">The sequence shown here is derived from an EMBL/GenBank/DDBJ whole genome shotgun (WGS) entry which is preliminary data.</text>
</comment>
<keyword evidence="4" id="KW-1185">Reference proteome</keyword>